<dbReference type="Pfam" id="PF00047">
    <property type="entry name" value="ig"/>
    <property type="match status" value="1"/>
</dbReference>
<evidence type="ECO:0000313" key="3">
    <source>
        <dbReference type="EMBL" id="MEQ2162998.1"/>
    </source>
</evidence>
<comment type="caution">
    <text evidence="3">The sequence shown here is derived from an EMBL/GenBank/DDBJ whole genome shotgun (WGS) entry which is preliminary data.</text>
</comment>
<keyword evidence="4" id="KW-1185">Reference proteome</keyword>
<sequence>AVEVEVIYARVGDNVELKLQQLPQSFYVRWFLDKENGHELASINHVGGSSTDSGHHLNLSCSTGGPLDTNVKVKWFPPKTSSLANTELTSRHLIIQKVSTEDSGRWRCELGLEPGLGQNRLTLTSAVITLKIGEHRKREESRKYDMVMNLWPQSFKTETWFYPSRSL</sequence>
<dbReference type="InterPro" id="IPR007110">
    <property type="entry name" value="Ig-like_dom"/>
</dbReference>
<dbReference type="InterPro" id="IPR036179">
    <property type="entry name" value="Ig-like_dom_sf"/>
</dbReference>
<dbReference type="Proteomes" id="UP001476798">
    <property type="component" value="Unassembled WGS sequence"/>
</dbReference>
<reference evidence="3 4" key="1">
    <citation type="submission" date="2021-06" db="EMBL/GenBank/DDBJ databases">
        <authorList>
            <person name="Palmer J.M."/>
        </authorList>
    </citation>
    <scope>NUCLEOTIDE SEQUENCE [LARGE SCALE GENOMIC DNA]</scope>
    <source>
        <strain evidence="3 4">GA_2019</strain>
        <tissue evidence="3">Muscle</tissue>
    </source>
</reference>
<keyword evidence="1" id="KW-0393">Immunoglobulin domain</keyword>
<dbReference type="EMBL" id="JAHRIO010013078">
    <property type="protein sequence ID" value="MEQ2162998.1"/>
    <property type="molecule type" value="Genomic_DNA"/>
</dbReference>
<evidence type="ECO:0000313" key="4">
    <source>
        <dbReference type="Proteomes" id="UP001476798"/>
    </source>
</evidence>
<proteinExistence type="predicted"/>
<evidence type="ECO:0000259" key="2">
    <source>
        <dbReference type="PROSITE" id="PS50835"/>
    </source>
</evidence>
<gene>
    <name evidence="3" type="ORF">GOODEAATRI_025772</name>
</gene>
<dbReference type="CDD" id="cd00096">
    <property type="entry name" value="Ig"/>
    <property type="match status" value="1"/>
</dbReference>
<dbReference type="Gene3D" id="2.60.40.10">
    <property type="entry name" value="Immunoglobulins"/>
    <property type="match status" value="1"/>
</dbReference>
<name>A0ABV0MV44_9TELE</name>
<dbReference type="InterPro" id="IPR013151">
    <property type="entry name" value="Immunoglobulin_dom"/>
</dbReference>
<feature type="non-terminal residue" evidence="3">
    <location>
        <position position="1"/>
    </location>
</feature>
<feature type="domain" description="Ig-like" evidence="2">
    <location>
        <begin position="23"/>
        <end position="124"/>
    </location>
</feature>
<evidence type="ECO:0000256" key="1">
    <source>
        <dbReference type="ARBA" id="ARBA00023319"/>
    </source>
</evidence>
<dbReference type="PROSITE" id="PS50835">
    <property type="entry name" value="IG_LIKE"/>
    <property type="match status" value="1"/>
</dbReference>
<dbReference type="InterPro" id="IPR013783">
    <property type="entry name" value="Ig-like_fold"/>
</dbReference>
<organism evidence="3 4">
    <name type="scientific">Goodea atripinnis</name>
    <dbReference type="NCBI Taxonomy" id="208336"/>
    <lineage>
        <taxon>Eukaryota</taxon>
        <taxon>Metazoa</taxon>
        <taxon>Chordata</taxon>
        <taxon>Craniata</taxon>
        <taxon>Vertebrata</taxon>
        <taxon>Euteleostomi</taxon>
        <taxon>Actinopterygii</taxon>
        <taxon>Neopterygii</taxon>
        <taxon>Teleostei</taxon>
        <taxon>Neoteleostei</taxon>
        <taxon>Acanthomorphata</taxon>
        <taxon>Ovalentaria</taxon>
        <taxon>Atherinomorphae</taxon>
        <taxon>Cyprinodontiformes</taxon>
        <taxon>Goodeidae</taxon>
        <taxon>Goodea</taxon>
    </lineage>
</organism>
<accession>A0ABV0MV44</accession>
<protein>
    <recommendedName>
        <fullName evidence="2">Ig-like domain-containing protein</fullName>
    </recommendedName>
</protein>
<dbReference type="SUPFAM" id="SSF48726">
    <property type="entry name" value="Immunoglobulin"/>
    <property type="match status" value="1"/>
</dbReference>